<reference evidence="3 4" key="1">
    <citation type="submission" date="2019-07" db="EMBL/GenBank/DDBJ databases">
        <title>Chromosome genome assembly for large yellow croaker.</title>
        <authorList>
            <person name="Xiao S."/>
        </authorList>
    </citation>
    <scope>NUCLEOTIDE SEQUENCE [LARGE SCALE GENOMIC DNA]</scope>
    <source>
        <strain evidence="3">JMULYC20181020</strain>
        <tissue evidence="3">Muscle</tissue>
    </source>
</reference>
<protein>
    <submittedName>
        <fullName evidence="3">Uncharacterized protein</fullName>
    </submittedName>
</protein>
<feature type="chain" id="PRO_5026311401" evidence="2">
    <location>
        <begin position="18"/>
        <end position="175"/>
    </location>
</feature>
<keyword evidence="2" id="KW-0732">Signal</keyword>
<keyword evidence="1" id="KW-1133">Transmembrane helix</keyword>
<evidence type="ECO:0000313" key="3">
    <source>
        <dbReference type="EMBL" id="KAE8291594.1"/>
    </source>
</evidence>
<feature type="signal peptide" evidence="2">
    <location>
        <begin position="1"/>
        <end position="17"/>
    </location>
</feature>
<evidence type="ECO:0000256" key="1">
    <source>
        <dbReference type="SAM" id="Phobius"/>
    </source>
</evidence>
<keyword evidence="1" id="KW-0812">Transmembrane</keyword>
<accession>A0A6G0IJP1</accession>
<dbReference type="AlphaFoldDB" id="A0A6G0IJP1"/>
<keyword evidence="4" id="KW-1185">Reference proteome</keyword>
<sequence length="175" mass="19925">MHPLIVMLLLAEGTCEALYWQKLTCPFELAHERLLRVWCRQDSTDCCTGLTFNQTSLEEDMDGGKLKVTQGPDFFTLAVLEPSLGNGIYWCGVLSQNNTIIKLAERYFHGSPGVYIWSFTRWILLSLLPLTTIFTNIYTRVMRKCMFEDEEIYDDIETSRPLAVPVNAASVCGLE</sequence>
<evidence type="ECO:0000256" key="2">
    <source>
        <dbReference type="SAM" id="SignalP"/>
    </source>
</evidence>
<keyword evidence="1" id="KW-0472">Membrane</keyword>
<evidence type="ECO:0000313" key="4">
    <source>
        <dbReference type="Proteomes" id="UP000424527"/>
    </source>
</evidence>
<name>A0A6G0IJP1_LARCR</name>
<dbReference type="EMBL" id="REGW02000009">
    <property type="protein sequence ID" value="KAE8291594.1"/>
    <property type="molecule type" value="Genomic_DNA"/>
</dbReference>
<organism evidence="3 4">
    <name type="scientific">Larimichthys crocea</name>
    <name type="common">Large yellow croaker</name>
    <name type="synonym">Pseudosciaena crocea</name>
    <dbReference type="NCBI Taxonomy" id="215358"/>
    <lineage>
        <taxon>Eukaryota</taxon>
        <taxon>Metazoa</taxon>
        <taxon>Chordata</taxon>
        <taxon>Craniata</taxon>
        <taxon>Vertebrata</taxon>
        <taxon>Euteleostomi</taxon>
        <taxon>Actinopterygii</taxon>
        <taxon>Neopterygii</taxon>
        <taxon>Teleostei</taxon>
        <taxon>Neoteleostei</taxon>
        <taxon>Acanthomorphata</taxon>
        <taxon>Eupercaria</taxon>
        <taxon>Sciaenidae</taxon>
        <taxon>Larimichthys</taxon>
    </lineage>
</organism>
<proteinExistence type="predicted"/>
<comment type="caution">
    <text evidence="3">The sequence shown here is derived from an EMBL/GenBank/DDBJ whole genome shotgun (WGS) entry which is preliminary data.</text>
</comment>
<gene>
    <name evidence="3" type="ORF">D5F01_LYC08950</name>
</gene>
<dbReference type="Proteomes" id="UP000424527">
    <property type="component" value="Unassembled WGS sequence"/>
</dbReference>
<feature type="transmembrane region" description="Helical" evidence="1">
    <location>
        <begin position="114"/>
        <end position="138"/>
    </location>
</feature>